<dbReference type="GO" id="GO:1904715">
    <property type="term" value="P:negative regulation of chaperone-mediated autophagy"/>
    <property type="evidence" value="ECO:0007669"/>
    <property type="project" value="UniProtKB-ARBA"/>
</dbReference>
<dbReference type="InterPro" id="IPR001563">
    <property type="entry name" value="Peptidase_S10"/>
</dbReference>
<accession>A0A7R9Q069</accession>
<dbReference type="InterPro" id="IPR029058">
    <property type="entry name" value="AB_hydrolase_fold"/>
</dbReference>
<dbReference type="EMBL" id="CAJPIZ010004668">
    <property type="protein sequence ID" value="CAG2107795.1"/>
    <property type="molecule type" value="Genomic_DNA"/>
</dbReference>
<evidence type="ECO:0000256" key="2">
    <source>
        <dbReference type="ARBA" id="ARBA00022645"/>
    </source>
</evidence>
<dbReference type="Gene3D" id="3.40.50.1820">
    <property type="entry name" value="alpha/beta hydrolase"/>
    <property type="match status" value="5"/>
</dbReference>
<dbReference type="PANTHER" id="PTHR11802">
    <property type="entry name" value="SERINE PROTEASE FAMILY S10 SERINE CARBOXYPEPTIDASE"/>
    <property type="match status" value="1"/>
</dbReference>
<dbReference type="SUPFAM" id="SSF53474">
    <property type="entry name" value="alpha/beta-Hydrolases"/>
    <property type="match status" value="4"/>
</dbReference>
<dbReference type="InterPro" id="IPR018202">
    <property type="entry name" value="Ser_caboxypep_ser_AS"/>
</dbReference>
<evidence type="ECO:0000313" key="7">
    <source>
        <dbReference type="Proteomes" id="UP000759131"/>
    </source>
</evidence>
<name>A0A7R9Q069_9ACAR</name>
<evidence type="ECO:0000256" key="1">
    <source>
        <dbReference type="ARBA" id="ARBA00009431"/>
    </source>
</evidence>
<dbReference type="PROSITE" id="PS00131">
    <property type="entry name" value="CARBOXYPEPT_SER_SER"/>
    <property type="match status" value="2"/>
</dbReference>
<dbReference type="GO" id="GO:0031647">
    <property type="term" value="P:regulation of protein stability"/>
    <property type="evidence" value="ECO:0007669"/>
    <property type="project" value="UniProtKB-ARBA"/>
</dbReference>
<organism evidence="6">
    <name type="scientific">Medioppia subpectinata</name>
    <dbReference type="NCBI Taxonomy" id="1979941"/>
    <lineage>
        <taxon>Eukaryota</taxon>
        <taxon>Metazoa</taxon>
        <taxon>Ecdysozoa</taxon>
        <taxon>Arthropoda</taxon>
        <taxon>Chelicerata</taxon>
        <taxon>Arachnida</taxon>
        <taxon>Acari</taxon>
        <taxon>Acariformes</taxon>
        <taxon>Sarcoptiformes</taxon>
        <taxon>Oribatida</taxon>
        <taxon>Brachypylina</taxon>
        <taxon>Oppioidea</taxon>
        <taxon>Oppiidae</taxon>
        <taxon>Medioppia</taxon>
    </lineage>
</organism>
<dbReference type="EC" id="3.4.16.-" evidence="5"/>
<protein>
    <recommendedName>
        <fullName evidence="5">Carboxypeptidase</fullName>
        <ecNumber evidence="5">3.4.16.-</ecNumber>
    </recommendedName>
</protein>
<keyword evidence="2 5" id="KW-0121">Carboxypeptidase</keyword>
<comment type="similarity">
    <text evidence="1 5">Belongs to the peptidase S10 family.</text>
</comment>
<evidence type="ECO:0000256" key="4">
    <source>
        <dbReference type="ARBA" id="ARBA00022801"/>
    </source>
</evidence>
<dbReference type="FunFam" id="3.40.50.1820:FF:000055">
    <property type="entry name" value="Carboxypeptidase"/>
    <property type="match status" value="1"/>
</dbReference>
<dbReference type="InterPro" id="IPR033124">
    <property type="entry name" value="Ser_caboxypep_his_AS"/>
</dbReference>
<keyword evidence="4 5" id="KW-0378">Hydrolase</keyword>
<feature type="non-terminal residue" evidence="6">
    <location>
        <position position="1"/>
    </location>
</feature>
<reference evidence="6" key="1">
    <citation type="submission" date="2020-11" db="EMBL/GenBank/DDBJ databases">
        <authorList>
            <person name="Tran Van P."/>
        </authorList>
    </citation>
    <scope>NUCLEOTIDE SEQUENCE</scope>
</reference>
<sequence length="1324" mass="148272">NEDEIKSLPGLSDPINFKQYSGYLDIGDGKHYFYWLAGSQTAPESAPVVLWLNGGPGCSSLFGNLGENGPFRVNSDGKTLTLNPNSWNSVANVVYFESPVSVGFSYKDDKEYYNTDQSTAVDNHLALEAFFKKYPNLKKNPFYITGVAIGNGFLDLGTLGGQHSNDLFLGHGFITTDYYEKKIENCCQCKTGQVLHECDFDKAINYTKCSSVPYEGSFSPNPYNIYDDCDPSSAYIRLYNKYYAKKSNRPPIIASNRDKDCPHNGYEDYLNVPEVRKALHVRPEDTHEWYDCGGSYSGSPTDQHQTVHQLLDVYKMGKLVIFNGNFDSVCDHIANQRFVDSLNLRKLIFAANEDEIKSLPGLSDPINFKQYSGYLDIGDGKHYFYWLAESQTAPESAPVVLWLNGGPGCSSLFGNLGENGPFRVNSDGKTLTLNPSSWNSVANVVYFESPVSVGFIFAANEDEIKSLPGLSDPINFKQYSGYLDIGDGKHYFYWLAESQTAPESAPVVLWLNGGPGCSSLFGNLGENGPFRVNSDGKTLTLNPSSWNSVANVVYFESPVSVGFSYKEDKKYNNTDQSTAVDNHLALEAFFKKFPDLKKNPFYISGESYAGIYIPMLAQQIFKTKSTINLKGVLIGNGYLDLETLDGQHSYDLSVGHGMLTTESYENLIENCCECKTGEVMHAYDFTKPPNKTKCNSVDVQFASGPNPYNMYDDCDPSAAYVHIYNKHYAKALNRPPMKLNANDNEKCPHNGYTEWLNVPEVRKALHVRPEDTHTWSDCGGDYNDFGRDQQSTVTELLDVYKIEKLVIFNGNFDTVCDHIANQRFIDRLNLKKVGHYSSWKTPDGFAGGYVQHYEKNLSFVLVRGAGHMVPHDKPEAALQMLKNIYGPSLHHKAEAHFTNEIKNLPGLLDPINFKQYSGYLDIGDGKHYFYWLTESQTAPESAPVVLWLNGGPGCSSLFGNLGENGPFRVNPDGKTLALNPSSWNSVANMVYFESPVSVGFSYKEDKQYHNNDKSTAVDNHLALEAFFKKYPNLKKNPFYITGESYAGIYIPMLAHEIFSNNSTINLKGVAIGNGVLGPAPLTDMSTVDLSLSHGWVTVESYTKKIENCCECKTGDVRHECDFYHPANSTKCNSVRLEEVYNPNPYNQYDDCGADVAYLRLYNKYFAKRANTVAISEERNLVCPPVGYDKWINIPEVRNALHVRPEDTHHWYDCGGSYSGRDTDQRPIILDLIDKYHIEKLVIFNGNFDTVCDFIDNQRFVDSLKFKKIGEYSGWRTSDGTLAGFAQKYEKNLSFVLVRGAGHMVPHDKPESALQLIKNVIGNGF</sequence>
<evidence type="ECO:0000313" key="6">
    <source>
        <dbReference type="EMBL" id="CAD7627365.1"/>
    </source>
</evidence>
<dbReference type="PROSITE" id="PS00560">
    <property type="entry name" value="CARBOXYPEPT_SER_HIS"/>
    <property type="match status" value="2"/>
</dbReference>
<dbReference type="OrthoDB" id="443318at2759"/>
<dbReference type="GO" id="GO:0006508">
    <property type="term" value="P:proteolysis"/>
    <property type="evidence" value="ECO:0007669"/>
    <property type="project" value="UniProtKB-KW"/>
</dbReference>
<dbReference type="GO" id="GO:0004185">
    <property type="term" value="F:serine-type carboxypeptidase activity"/>
    <property type="evidence" value="ECO:0007669"/>
    <property type="project" value="UniProtKB-UniRule"/>
</dbReference>
<dbReference type="EMBL" id="OC859243">
    <property type="protein sequence ID" value="CAD7627365.1"/>
    <property type="molecule type" value="Genomic_DNA"/>
</dbReference>
<dbReference type="Pfam" id="PF00450">
    <property type="entry name" value="Peptidase_S10"/>
    <property type="match status" value="4"/>
</dbReference>
<dbReference type="Proteomes" id="UP000759131">
    <property type="component" value="Unassembled WGS sequence"/>
</dbReference>
<dbReference type="PRINTS" id="PR00724">
    <property type="entry name" value="CRBOXYPTASEC"/>
</dbReference>
<keyword evidence="3 5" id="KW-0645">Protease</keyword>
<evidence type="ECO:0000256" key="3">
    <source>
        <dbReference type="ARBA" id="ARBA00022670"/>
    </source>
</evidence>
<keyword evidence="7" id="KW-1185">Reference proteome</keyword>
<gene>
    <name evidence="6" type="ORF">OSB1V03_LOCUS7792</name>
</gene>
<dbReference type="FunFam" id="3.40.50.1820:FF:000335">
    <property type="entry name" value="Carboxypeptidase"/>
    <property type="match status" value="1"/>
</dbReference>
<proteinExistence type="inferred from homology"/>
<evidence type="ECO:0000256" key="5">
    <source>
        <dbReference type="RuleBase" id="RU361156"/>
    </source>
</evidence>
<dbReference type="PANTHER" id="PTHR11802:SF201">
    <property type="entry name" value="CARBOXYPEPTIDASE"/>
    <property type="match status" value="1"/>
</dbReference>